<protein>
    <submittedName>
        <fullName evidence="1">3D (Asp-Asp-Asp) domain-containing protein</fullName>
    </submittedName>
</protein>
<sequence>MSLTWLLTPSLAYSSESSQVLQVKASAYNSVAEQTNEQPAIAAWGDELRPGMKVVAVSRDLLRDGLTYGTKVRIEGLKGLYVVMDKMNKRWSRKIDIYMGENVEAALEWGVRDVTISWQDPASES</sequence>
<name>A0A1H6DBB6_9GAMM</name>
<evidence type="ECO:0000313" key="1">
    <source>
        <dbReference type="EMBL" id="SEG82123.1"/>
    </source>
</evidence>
<proteinExistence type="predicted"/>
<evidence type="ECO:0000313" key="2">
    <source>
        <dbReference type="Proteomes" id="UP000236745"/>
    </source>
</evidence>
<dbReference type="Proteomes" id="UP000236745">
    <property type="component" value="Unassembled WGS sequence"/>
</dbReference>
<dbReference type="AlphaFoldDB" id="A0A1H6DBB6"/>
<dbReference type="EMBL" id="FNVQ01000005">
    <property type="protein sequence ID" value="SEG82123.1"/>
    <property type="molecule type" value="Genomic_DNA"/>
</dbReference>
<accession>A0A1H6DBB6</accession>
<keyword evidence="2" id="KW-1185">Reference proteome</keyword>
<reference evidence="1 2" key="1">
    <citation type="submission" date="2016-10" db="EMBL/GenBank/DDBJ databases">
        <authorList>
            <person name="de Groot N.N."/>
        </authorList>
    </citation>
    <scope>NUCLEOTIDE SEQUENCE [LARGE SCALE GENOMIC DNA]</scope>
    <source>
        <strain evidence="1 2">DSM 22012</strain>
    </source>
</reference>
<dbReference type="CDD" id="cd22784">
    <property type="entry name" value="DPBB_MltA_YuiC-like"/>
    <property type="match status" value="1"/>
</dbReference>
<gene>
    <name evidence="1" type="ORF">SAMN05444390_105316</name>
</gene>
<organism evidence="1 2">
    <name type="scientific">Marinobacterium lutimaris</name>
    <dbReference type="NCBI Taxonomy" id="568106"/>
    <lineage>
        <taxon>Bacteria</taxon>
        <taxon>Pseudomonadati</taxon>
        <taxon>Pseudomonadota</taxon>
        <taxon>Gammaproteobacteria</taxon>
        <taxon>Oceanospirillales</taxon>
        <taxon>Oceanospirillaceae</taxon>
        <taxon>Marinobacterium</taxon>
    </lineage>
</organism>
<dbReference type="RefSeq" id="WP_235009222.1">
    <property type="nucleotide sequence ID" value="NZ_FNVQ01000005.1"/>
</dbReference>